<keyword evidence="1" id="KW-0472">Membrane</keyword>
<dbReference type="AlphaFoldDB" id="A0A9W5Y8T2"/>
<dbReference type="Proteomes" id="UP001144256">
    <property type="component" value="Unassembled WGS sequence"/>
</dbReference>
<protein>
    <submittedName>
        <fullName evidence="2">Uncharacterized protein</fullName>
    </submittedName>
</protein>
<evidence type="ECO:0000313" key="3">
    <source>
        <dbReference type="Proteomes" id="UP001144256"/>
    </source>
</evidence>
<organism evidence="2 3">
    <name type="scientific">Vallitalea longa</name>
    <dbReference type="NCBI Taxonomy" id="2936439"/>
    <lineage>
        <taxon>Bacteria</taxon>
        <taxon>Bacillati</taxon>
        <taxon>Bacillota</taxon>
        <taxon>Clostridia</taxon>
        <taxon>Lachnospirales</taxon>
        <taxon>Vallitaleaceae</taxon>
        <taxon>Vallitalea</taxon>
    </lineage>
</organism>
<keyword evidence="1" id="KW-1133">Transmembrane helix</keyword>
<feature type="transmembrane region" description="Helical" evidence="1">
    <location>
        <begin position="12"/>
        <end position="31"/>
    </location>
</feature>
<keyword evidence="3" id="KW-1185">Reference proteome</keyword>
<evidence type="ECO:0000313" key="2">
    <source>
        <dbReference type="EMBL" id="GKX28634.1"/>
    </source>
</evidence>
<sequence length="189" mass="20724">MEGEMGTGARIAIALIVLGVLISVVFTILSFTRNTTNQGITTVQNSLESMQLASFDDYDQQMLSGTQVLSALKLFEGRPVGMIVRTAKLRGDSINYTSDDGYNYGAMFSICKGESEDYKITEDISKDDDSSWYKLDLETGSSGSMTYNMNYIDAKKTGTDAYIRPTAKFLAELIKDSTGTIVGICFTQQ</sequence>
<evidence type="ECO:0000256" key="1">
    <source>
        <dbReference type="SAM" id="Phobius"/>
    </source>
</evidence>
<reference evidence="2" key="1">
    <citation type="submission" date="2022-06" db="EMBL/GenBank/DDBJ databases">
        <title>Vallitalea longa sp. nov., an anaerobic bacterium isolated from marine sediment.</title>
        <authorList>
            <person name="Hirano S."/>
            <person name="Terahara T."/>
            <person name="Mori K."/>
            <person name="Hamada M."/>
            <person name="Matsumoto R."/>
            <person name="Kobayashi T."/>
        </authorList>
    </citation>
    <scope>NUCLEOTIDE SEQUENCE</scope>
    <source>
        <strain evidence="2">SH18-1</strain>
    </source>
</reference>
<keyword evidence="1" id="KW-0812">Transmembrane</keyword>
<proteinExistence type="predicted"/>
<dbReference type="RefSeq" id="WP_281813131.1">
    <property type="nucleotide sequence ID" value="NZ_BRLB01000001.1"/>
</dbReference>
<gene>
    <name evidence="2" type="ORF">SH1V18_11140</name>
</gene>
<accession>A0A9W5Y8T2</accession>
<name>A0A9W5Y8T2_9FIRM</name>
<dbReference type="EMBL" id="BRLB01000001">
    <property type="protein sequence ID" value="GKX28634.1"/>
    <property type="molecule type" value="Genomic_DNA"/>
</dbReference>
<comment type="caution">
    <text evidence="2">The sequence shown here is derived from an EMBL/GenBank/DDBJ whole genome shotgun (WGS) entry which is preliminary data.</text>
</comment>